<proteinExistence type="inferred from homology"/>
<dbReference type="PANTHER" id="PTHR37316:SF3">
    <property type="entry name" value="TEICHOIC ACID GLYCEROL-PHOSPHATE TRANSFERASE"/>
    <property type="match status" value="1"/>
</dbReference>
<evidence type="ECO:0000256" key="4">
    <source>
        <dbReference type="ARBA" id="ARBA00022679"/>
    </source>
</evidence>
<dbReference type="InterPro" id="IPR051612">
    <property type="entry name" value="Teichoic_Acid_Biosynth"/>
</dbReference>
<comment type="similarity">
    <text evidence="2">Belongs to the CDP-glycerol glycerophosphotransferase family.</text>
</comment>
<name>A0ABW1NCK1_9ACTN</name>
<dbReference type="Pfam" id="PF00535">
    <property type="entry name" value="Glycos_transf_2"/>
    <property type="match status" value="1"/>
</dbReference>
<dbReference type="Gene3D" id="3.40.50.11820">
    <property type="match status" value="1"/>
</dbReference>
<gene>
    <name evidence="8" type="ORF">ACFP1K_05935</name>
</gene>
<organism evidence="8 9">
    <name type="scientific">Sphaerisporangium aureirubrum</name>
    <dbReference type="NCBI Taxonomy" id="1544736"/>
    <lineage>
        <taxon>Bacteria</taxon>
        <taxon>Bacillati</taxon>
        <taxon>Actinomycetota</taxon>
        <taxon>Actinomycetes</taxon>
        <taxon>Streptosporangiales</taxon>
        <taxon>Streptosporangiaceae</taxon>
        <taxon>Sphaerisporangium</taxon>
    </lineage>
</organism>
<accession>A0ABW1NCK1</accession>
<dbReference type="InterPro" id="IPR043149">
    <property type="entry name" value="TagF_N"/>
</dbReference>
<evidence type="ECO:0000256" key="5">
    <source>
        <dbReference type="ARBA" id="ARBA00022944"/>
    </source>
</evidence>
<dbReference type="RefSeq" id="WP_380747744.1">
    <property type="nucleotide sequence ID" value="NZ_JBHSRF010000006.1"/>
</dbReference>
<feature type="domain" description="Glycosyltransferase 2-like" evidence="7">
    <location>
        <begin position="6"/>
        <end position="163"/>
    </location>
</feature>
<dbReference type="InterPro" id="IPR043148">
    <property type="entry name" value="TagF_C"/>
</dbReference>
<dbReference type="Pfam" id="PF04464">
    <property type="entry name" value="Glyphos_transf"/>
    <property type="match status" value="1"/>
</dbReference>
<dbReference type="Gene3D" id="3.40.50.12580">
    <property type="match status" value="1"/>
</dbReference>
<protein>
    <submittedName>
        <fullName evidence="8">CDP-glycerol glycerophosphotransferase family protein</fullName>
    </submittedName>
</protein>
<dbReference type="InterPro" id="IPR001173">
    <property type="entry name" value="Glyco_trans_2-like"/>
</dbReference>
<dbReference type="EMBL" id="JBHSRF010000006">
    <property type="protein sequence ID" value="MFC6080690.1"/>
    <property type="molecule type" value="Genomic_DNA"/>
</dbReference>
<comment type="subcellular location">
    <subcellularLocation>
        <location evidence="1">Cell membrane</location>
        <topology evidence="1">Peripheral membrane protein</topology>
    </subcellularLocation>
</comment>
<sequence>MRPDVSVVLAICDEPAGISRAVASVLGQSLRNLELIVVGERDGRPVSADARLRYLQGQATGGRGAARNDGLDAARAPYVMVLDGGAELTRHACGSLLAEVERTGADFATGPIERAALARGRRASGTPRRGLYTPRRVVDGIRAEPRMFLDGAATNKLYRTAFLREHGLRFPEDVYDEDVVLTAAVFRDARRFAVVPWTVHLAAPAPGGDEADGGEMESVRRRVRAARLADARLRDGGAPELVTHRQRRFLGHDLRGHLDGLPRRSTVWVKEFAAVLRPYLDELEPGATALVDPMVAVCCHLVQADRAEDLVVAARSLTPPRAAPRHALRVDGRTYWGTRAHPGLDITGLGLAELPFSASRIRHEVTEIAATGTVLSVTVRTYDPFAVLRRGRTVADLVVRGLRVRLSPRRQPDGGYLIRAEMDLAGMRPVRDGRTDALIRFTRPDGHHTSDRLLVDPATPPLVLTAAGRRFTVAPVGESAFLRVSWRRAGAPRRGPRPRPLRALTGAGIKEWVYRRLIRVVPPRRDLALFESAGGAACTGNPKYVHEEIRRRGLPLRVCWSARDGAGGFPADVPLVRRMSWRYVWLLARSGYWVDDRGLPPGFPKPARTRYLQTWDGFPGPGPGGDAAVRRAAVARWDALVSPGPEFERVFVPASEFTGTVLGFGSPKCDVLVTGDPGAGPRVREALEIPQDRRILLYAPAGGARDDGLETLAESLAGRWVIVLRAGPGHPIPRRVRHLVRAAAAYPEVNDLLLASDALAGDHMPLVRDYACTGRPILVYCPGGPAPEVREIAPGPVLETPRELVAALADLEGVRERHAARYADFRALFCAEETGEAAARVVDAFFHLRGRRR</sequence>
<dbReference type="PANTHER" id="PTHR37316">
    <property type="entry name" value="TEICHOIC ACID GLYCEROL-PHOSPHATE PRIMASE"/>
    <property type="match status" value="1"/>
</dbReference>
<keyword evidence="5" id="KW-0777">Teichoic acid biosynthesis</keyword>
<dbReference type="InterPro" id="IPR007554">
    <property type="entry name" value="Glycerophosphate_synth"/>
</dbReference>
<evidence type="ECO:0000256" key="2">
    <source>
        <dbReference type="ARBA" id="ARBA00010488"/>
    </source>
</evidence>
<keyword evidence="6" id="KW-0472">Membrane</keyword>
<evidence type="ECO:0000256" key="1">
    <source>
        <dbReference type="ARBA" id="ARBA00004202"/>
    </source>
</evidence>
<evidence type="ECO:0000313" key="8">
    <source>
        <dbReference type="EMBL" id="MFC6080690.1"/>
    </source>
</evidence>
<dbReference type="SUPFAM" id="SSF53448">
    <property type="entry name" value="Nucleotide-diphospho-sugar transferases"/>
    <property type="match status" value="1"/>
</dbReference>
<dbReference type="Proteomes" id="UP001596137">
    <property type="component" value="Unassembled WGS sequence"/>
</dbReference>
<evidence type="ECO:0000259" key="7">
    <source>
        <dbReference type="Pfam" id="PF00535"/>
    </source>
</evidence>
<keyword evidence="4" id="KW-0808">Transferase</keyword>
<dbReference type="SUPFAM" id="SSF53756">
    <property type="entry name" value="UDP-Glycosyltransferase/glycogen phosphorylase"/>
    <property type="match status" value="1"/>
</dbReference>
<evidence type="ECO:0000313" key="9">
    <source>
        <dbReference type="Proteomes" id="UP001596137"/>
    </source>
</evidence>
<evidence type="ECO:0000256" key="3">
    <source>
        <dbReference type="ARBA" id="ARBA00022475"/>
    </source>
</evidence>
<keyword evidence="9" id="KW-1185">Reference proteome</keyword>
<dbReference type="CDD" id="cd00761">
    <property type="entry name" value="Glyco_tranf_GTA_type"/>
    <property type="match status" value="1"/>
</dbReference>
<keyword evidence="3" id="KW-1003">Cell membrane</keyword>
<dbReference type="InterPro" id="IPR029044">
    <property type="entry name" value="Nucleotide-diphossugar_trans"/>
</dbReference>
<dbReference type="Gene3D" id="3.90.550.10">
    <property type="entry name" value="Spore Coat Polysaccharide Biosynthesis Protein SpsA, Chain A"/>
    <property type="match status" value="1"/>
</dbReference>
<comment type="caution">
    <text evidence="8">The sequence shown here is derived from an EMBL/GenBank/DDBJ whole genome shotgun (WGS) entry which is preliminary data.</text>
</comment>
<evidence type="ECO:0000256" key="6">
    <source>
        <dbReference type="ARBA" id="ARBA00023136"/>
    </source>
</evidence>
<reference evidence="9" key="1">
    <citation type="journal article" date="2019" name="Int. J. Syst. Evol. Microbiol.">
        <title>The Global Catalogue of Microorganisms (GCM) 10K type strain sequencing project: providing services to taxonomists for standard genome sequencing and annotation.</title>
        <authorList>
            <consortium name="The Broad Institute Genomics Platform"/>
            <consortium name="The Broad Institute Genome Sequencing Center for Infectious Disease"/>
            <person name="Wu L."/>
            <person name="Ma J."/>
        </authorList>
    </citation>
    <scope>NUCLEOTIDE SEQUENCE [LARGE SCALE GENOMIC DNA]</scope>
    <source>
        <strain evidence="9">JCM 30346</strain>
    </source>
</reference>